<protein>
    <recommendedName>
        <fullName evidence="4">HSF-type DNA-binding domain-containing protein</fullName>
    </recommendedName>
</protein>
<comment type="caution">
    <text evidence="2">The sequence shown here is derived from an EMBL/GenBank/DDBJ whole genome shotgun (WGS) entry which is preliminary data.</text>
</comment>
<reference evidence="2" key="1">
    <citation type="submission" date="2022-08" db="EMBL/GenBank/DDBJ databases">
        <title>Novel sulfate-reducing endosymbionts in the free-living metamonad Anaeramoeba.</title>
        <authorList>
            <person name="Jerlstrom-Hultqvist J."/>
            <person name="Cepicka I."/>
            <person name="Gallot-Lavallee L."/>
            <person name="Salas-Leiva D."/>
            <person name="Curtis B.A."/>
            <person name="Zahonova K."/>
            <person name="Pipaliya S."/>
            <person name="Dacks J."/>
            <person name="Roger A.J."/>
        </authorList>
    </citation>
    <scope>NUCLEOTIDE SEQUENCE</scope>
    <source>
        <strain evidence="2">Schooner1</strain>
    </source>
</reference>
<name>A0ABQ8Y2U3_9EUKA</name>
<keyword evidence="3" id="KW-1185">Reference proteome</keyword>
<evidence type="ECO:0000256" key="1">
    <source>
        <dbReference type="SAM" id="MobiDB-lite"/>
    </source>
</evidence>
<organism evidence="2 3">
    <name type="scientific">Anaeramoeba flamelloides</name>
    <dbReference type="NCBI Taxonomy" id="1746091"/>
    <lineage>
        <taxon>Eukaryota</taxon>
        <taxon>Metamonada</taxon>
        <taxon>Anaeramoebidae</taxon>
        <taxon>Anaeramoeba</taxon>
    </lineage>
</organism>
<sequence>MEQQKEKILDQLSTETGLNRDESKIFLSVAKGDYMTAVGLHVLCVLQNIKHFNQTTSTFYDMETNCSNLKIESYGKNQQQFCKQSPINNSTEDSKEMIEDLFSKNKKLQTNKLKIQDLQTIKLSRNRKRKPLKLISNPIKAKIKNEDKAVELKKTDSGMNTDISKNNGEKNKKTSGNKRRRSSSDYKKVKKQLNKILKSKKITFKQLKMIMTTDPIPRWKDRFSIFKYYDPTLITNWPEGLEKENTPIIIDKRFFTIYHSFSPNILAKNLQRGMTYFFESYGFKNCSKFHRKKMVFKRSKDCIKKNK</sequence>
<evidence type="ECO:0000313" key="3">
    <source>
        <dbReference type="Proteomes" id="UP001150062"/>
    </source>
</evidence>
<accession>A0ABQ8Y2U3</accession>
<feature type="compositionally biased region" description="Polar residues" evidence="1">
    <location>
        <begin position="157"/>
        <end position="166"/>
    </location>
</feature>
<gene>
    <name evidence="2" type="ORF">M0813_25670</name>
</gene>
<dbReference type="EMBL" id="JAOAOG010000231">
    <property type="protein sequence ID" value="KAJ6239086.1"/>
    <property type="molecule type" value="Genomic_DNA"/>
</dbReference>
<proteinExistence type="predicted"/>
<evidence type="ECO:0008006" key="4">
    <source>
        <dbReference type="Google" id="ProtNLM"/>
    </source>
</evidence>
<feature type="region of interest" description="Disordered" evidence="1">
    <location>
        <begin position="150"/>
        <end position="187"/>
    </location>
</feature>
<evidence type="ECO:0000313" key="2">
    <source>
        <dbReference type="EMBL" id="KAJ6239086.1"/>
    </source>
</evidence>
<dbReference type="Proteomes" id="UP001150062">
    <property type="component" value="Unassembled WGS sequence"/>
</dbReference>